<gene>
    <name evidence="2" type="ORF">CURHAP_LOCUS28296</name>
</gene>
<dbReference type="EMBL" id="CAEKDK010000004">
    <property type="protein sequence ID" value="CAB4278079.1"/>
    <property type="molecule type" value="Genomic_DNA"/>
</dbReference>
<accession>A0A6J5UNF8</accession>
<proteinExistence type="predicted"/>
<dbReference type="Proteomes" id="UP000507222">
    <property type="component" value="Unassembled WGS sequence"/>
</dbReference>
<dbReference type="AlphaFoldDB" id="A0A6J5UNF8"/>
<organism evidence="2 3">
    <name type="scientific">Prunus armeniaca</name>
    <name type="common">Apricot</name>
    <name type="synonym">Armeniaca vulgaris</name>
    <dbReference type="NCBI Taxonomy" id="36596"/>
    <lineage>
        <taxon>Eukaryota</taxon>
        <taxon>Viridiplantae</taxon>
        <taxon>Streptophyta</taxon>
        <taxon>Embryophyta</taxon>
        <taxon>Tracheophyta</taxon>
        <taxon>Spermatophyta</taxon>
        <taxon>Magnoliopsida</taxon>
        <taxon>eudicotyledons</taxon>
        <taxon>Gunneridae</taxon>
        <taxon>Pentapetalae</taxon>
        <taxon>rosids</taxon>
        <taxon>fabids</taxon>
        <taxon>Rosales</taxon>
        <taxon>Rosaceae</taxon>
        <taxon>Amygdaloideae</taxon>
        <taxon>Amygdaleae</taxon>
        <taxon>Prunus</taxon>
    </lineage>
</organism>
<feature type="region of interest" description="Disordered" evidence="1">
    <location>
        <begin position="1"/>
        <end position="25"/>
    </location>
</feature>
<evidence type="ECO:0000313" key="2">
    <source>
        <dbReference type="EMBL" id="CAB4278079.1"/>
    </source>
</evidence>
<evidence type="ECO:0000256" key="1">
    <source>
        <dbReference type="SAM" id="MobiDB-lite"/>
    </source>
</evidence>
<name>A0A6J5UNF8_PRUAR</name>
<sequence length="66" mass="7104">MRCQHSLGTTRGPASSSSSTSGSLVEELNISSPGHVLYGFYNTPPLDTEISFEFNALHVRGWDGCT</sequence>
<protein>
    <submittedName>
        <fullName evidence="2">Uncharacterized protein</fullName>
    </submittedName>
</protein>
<feature type="compositionally biased region" description="Low complexity" evidence="1">
    <location>
        <begin position="8"/>
        <end position="23"/>
    </location>
</feature>
<reference evidence="2 3" key="1">
    <citation type="submission" date="2020-05" db="EMBL/GenBank/DDBJ databases">
        <authorList>
            <person name="Campoy J."/>
            <person name="Schneeberger K."/>
            <person name="Spophaly S."/>
        </authorList>
    </citation>
    <scope>NUCLEOTIDE SEQUENCE [LARGE SCALE GENOMIC DNA]</scope>
    <source>
        <strain evidence="2">PruArmRojPasFocal</strain>
    </source>
</reference>
<evidence type="ECO:0000313" key="3">
    <source>
        <dbReference type="Proteomes" id="UP000507222"/>
    </source>
</evidence>